<dbReference type="InterPro" id="IPR036465">
    <property type="entry name" value="vWFA_dom_sf"/>
</dbReference>
<evidence type="ECO:0000259" key="1">
    <source>
        <dbReference type="PROSITE" id="PS50234"/>
    </source>
</evidence>
<reference evidence="2" key="3">
    <citation type="submission" date="2025-08" db="UniProtKB">
        <authorList>
            <consortium name="Ensembl"/>
        </authorList>
    </citation>
    <scope>IDENTIFICATION</scope>
</reference>
<sequence>LLNSYSDNSFFAAYDAIPYNGAGTRTALALQHVRDVILTRANGEWPAARNVVLTVTDGRSVSSIVPISEQLRANGVLTYALGVPPIIGNGMNTVNLLALAGSPSRRFLANNGNYGGLYEQFVNSLVQETCSPPLLPIE</sequence>
<dbReference type="GeneTree" id="ENSGT00940000167520"/>
<proteinExistence type="predicted"/>
<organism evidence="2 3">
    <name type="scientific">Ciona intestinalis</name>
    <name type="common">Transparent sea squirt</name>
    <name type="synonym">Ascidia intestinalis</name>
    <dbReference type="NCBI Taxonomy" id="7719"/>
    <lineage>
        <taxon>Eukaryota</taxon>
        <taxon>Metazoa</taxon>
        <taxon>Chordata</taxon>
        <taxon>Tunicata</taxon>
        <taxon>Ascidiacea</taxon>
        <taxon>Phlebobranchia</taxon>
        <taxon>Cionidae</taxon>
        <taxon>Ciona</taxon>
    </lineage>
</organism>
<dbReference type="PROSITE" id="PS50234">
    <property type="entry name" value="VWFA"/>
    <property type="match status" value="1"/>
</dbReference>
<reference evidence="2" key="2">
    <citation type="journal article" date="2008" name="Genome Biol.">
        <title>Improved genome assembly and evidence-based global gene model set for the chordate Ciona intestinalis: new insight into intron and operon populations.</title>
        <authorList>
            <person name="Satou Y."/>
            <person name="Mineta K."/>
            <person name="Ogasawara M."/>
            <person name="Sasakura Y."/>
            <person name="Shoguchi E."/>
            <person name="Ueno K."/>
            <person name="Yamada L."/>
            <person name="Matsumoto J."/>
            <person name="Wasserscheid J."/>
            <person name="Dewar K."/>
            <person name="Wiley G.B."/>
            <person name="Macmil S.L."/>
            <person name="Roe B.A."/>
            <person name="Zeller R.W."/>
            <person name="Hastings K.E."/>
            <person name="Lemaire P."/>
            <person name="Lindquist E."/>
            <person name="Endo T."/>
            <person name="Hotta K."/>
            <person name="Inaba K."/>
        </authorList>
    </citation>
    <scope>NUCLEOTIDE SEQUENCE [LARGE SCALE GENOMIC DNA]</scope>
    <source>
        <strain evidence="2">wild type</strain>
    </source>
</reference>
<keyword evidence="3" id="KW-1185">Reference proteome</keyword>
<dbReference type="Pfam" id="PF00092">
    <property type="entry name" value="VWA"/>
    <property type="match status" value="1"/>
</dbReference>
<dbReference type="PANTHER" id="PTHR24020">
    <property type="entry name" value="COLLAGEN ALPHA"/>
    <property type="match status" value="1"/>
</dbReference>
<dbReference type="Ensembl" id="ENSCINT00000008587.3">
    <property type="protein sequence ID" value="ENSCINP00000008587.3"/>
    <property type="gene ID" value="ENSCING00000021489.1"/>
</dbReference>
<feature type="domain" description="VWFA" evidence="1">
    <location>
        <begin position="1"/>
        <end position="125"/>
    </location>
</feature>
<dbReference type="PANTHER" id="PTHR24020:SF87">
    <property type="entry name" value="COLLAGEN ALPHA-1(VI) CHAIN-LIKE"/>
    <property type="match status" value="1"/>
</dbReference>
<dbReference type="SUPFAM" id="SSF53300">
    <property type="entry name" value="vWA-like"/>
    <property type="match status" value="1"/>
</dbReference>
<evidence type="ECO:0000313" key="3">
    <source>
        <dbReference type="Proteomes" id="UP000008144"/>
    </source>
</evidence>
<dbReference type="InterPro" id="IPR002035">
    <property type="entry name" value="VWF_A"/>
</dbReference>
<evidence type="ECO:0000313" key="2">
    <source>
        <dbReference type="Ensembl" id="ENSCINP00000008587.3"/>
    </source>
</evidence>
<dbReference type="EMBL" id="EAAA01001290">
    <property type="status" value="NOT_ANNOTATED_CDS"/>
    <property type="molecule type" value="Genomic_DNA"/>
</dbReference>
<reference evidence="2" key="4">
    <citation type="submission" date="2025-09" db="UniProtKB">
        <authorList>
            <consortium name="Ensembl"/>
        </authorList>
    </citation>
    <scope>IDENTIFICATION</scope>
</reference>
<accession>F6TUR9</accession>
<dbReference type="HOGENOM" id="CLU_1859671_0_0_1"/>
<name>F6TUR9_CIOIN</name>
<reference evidence="3" key="1">
    <citation type="journal article" date="2002" name="Science">
        <title>The draft genome of Ciona intestinalis: insights into chordate and vertebrate origins.</title>
        <authorList>
            <person name="Dehal P."/>
            <person name="Satou Y."/>
            <person name="Campbell R.K."/>
            <person name="Chapman J."/>
            <person name="Degnan B."/>
            <person name="De Tomaso A."/>
            <person name="Davidson B."/>
            <person name="Di Gregorio A."/>
            <person name="Gelpke M."/>
            <person name="Goodstein D.M."/>
            <person name="Harafuji N."/>
            <person name="Hastings K.E."/>
            <person name="Ho I."/>
            <person name="Hotta K."/>
            <person name="Huang W."/>
            <person name="Kawashima T."/>
            <person name="Lemaire P."/>
            <person name="Martinez D."/>
            <person name="Meinertzhagen I.A."/>
            <person name="Necula S."/>
            <person name="Nonaka M."/>
            <person name="Putnam N."/>
            <person name="Rash S."/>
            <person name="Saiga H."/>
            <person name="Satake M."/>
            <person name="Terry A."/>
            <person name="Yamada L."/>
            <person name="Wang H.G."/>
            <person name="Awazu S."/>
            <person name="Azumi K."/>
            <person name="Boore J."/>
            <person name="Branno M."/>
            <person name="Chin-Bow S."/>
            <person name="DeSantis R."/>
            <person name="Doyle S."/>
            <person name="Francino P."/>
            <person name="Keys D.N."/>
            <person name="Haga S."/>
            <person name="Hayashi H."/>
            <person name="Hino K."/>
            <person name="Imai K.S."/>
            <person name="Inaba K."/>
            <person name="Kano S."/>
            <person name="Kobayashi K."/>
            <person name="Kobayashi M."/>
            <person name="Lee B.I."/>
            <person name="Makabe K.W."/>
            <person name="Manohar C."/>
            <person name="Matassi G."/>
            <person name="Medina M."/>
            <person name="Mochizuki Y."/>
            <person name="Mount S."/>
            <person name="Morishita T."/>
            <person name="Miura S."/>
            <person name="Nakayama A."/>
            <person name="Nishizaka S."/>
            <person name="Nomoto H."/>
            <person name="Ohta F."/>
            <person name="Oishi K."/>
            <person name="Rigoutsos I."/>
            <person name="Sano M."/>
            <person name="Sasaki A."/>
            <person name="Sasakura Y."/>
            <person name="Shoguchi E."/>
            <person name="Shin-i T."/>
            <person name="Spagnuolo A."/>
            <person name="Stainier D."/>
            <person name="Suzuki M.M."/>
            <person name="Tassy O."/>
            <person name="Takatori N."/>
            <person name="Tokuoka M."/>
            <person name="Yagi K."/>
            <person name="Yoshizaki F."/>
            <person name="Wada S."/>
            <person name="Zhang C."/>
            <person name="Hyatt P.D."/>
            <person name="Larimer F."/>
            <person name="Detter C."/>
            <person name="Doggett N."/>
            <person name="Glavina T."/>
            <person name="Hawkins T."/>
            <person name="Richardson P."/>
            <person name="Lucas S."/>
            <person name="Kohara Y."/>
            <person name="Levine M."/>
            <person name="Satoh N."/>
            <person name="Rokhsar D.S."/>
        </authorList>
    </citation>
    <scope>NUCLEOTIDE SEQUENCE [LARGE SCALE GENOMIC DNA]</scope>
</reference>
<protein>
    <recommendedName>
        <fullName evidence="1">VWFA domain-containing protein</fullName>
    </recommendedName>
</protein>
<dbReference type="AlphaFoldDB" id="F6TUR9"/>
<dbReference type="Gene3D" id="3.40.50.410">
    <property type="entry name" value="von Willebrand factor, type A domain"/>
    <property type="match status" value="1"/>
</dbReference>
<dbReference type="InterPro" id="IPR050525">
    <property type="entry name" value="ECM_Assembly_Org"/>
</dbReference>
<dbReference type="Proteomes" id="UP000008144">
    <property type="component" value="Chromosome 14"/>
</dbReference>
<dbReference type="InParanoid" id="F6TUR9"/>